<name>A0A6A7K3Z5_LACHE</name>
<comment type="caution">
    <text evidence="3">The sequence shown here is derived from an EMBL/GenBank/DDBJ whole genome shotgun (WGS) entry which is preliminary data.</text>
</comment>
<keyword evidence="2" id="KW-0732">Signal</keyword>
<feature type="region of interest" description="Disordered" evidence="1">
    <location>
        <begin position="36"/>
        <end position="59"/>
    </location>
</feature>
<dbReference type="RefSeq" id="WP_152724609.1">
    <property type="nucleotide sequence ID" value="NZ_WHOE01000138.1"/>
</dbReference>
<feature type="chain" id="PRO_5038336364" evidence="2">
    <location>
        <begin position="22"/>
        <end position="188"/>
    </location>
</feature>
<dbReference type="Proteomes" id="UP000430466">
    <property type="component" value="Unassembled WGS sequence"/>
</dbReference>
<dbReference type="EMBL" id="WHOE01000138">
    <property type="protein sequence ID" value="MPW15185.1"/>
    <property type="molecule type" value="Genomic_DNA"/>
</dbReference>
<sequence>MKKLSKLTAKAAVAVSLLSVAAPTFTSVVRASSIEPPVKKPGLTSEMDETDNSRSSANLSSEIQKNLEVTQNYNNSVEMSIKKTPELEKALQKNNMSYADLNRMVSQVNRYLKKNKHEISQSLKFMYVNGKLRENKHSGTCSKALRFIGFVHSGAYKLAAAMLGVTGPTAVIVPLLVGLIYQAGALFC</sequence>
<gene>
    <name evidence="3" type="ORF">GDZ32_10565</name>
</gene>
<accession>A0A6A7K3Z5</accession>
<evidence type="ECO:0000256" key="2">
    <source>
        <dbReference type="SAM" id="SignalP"/>
    </source>
</evidence>
<proteinExistence type="predicted"/>
<protein>
    <submittedName>
        <fullName evidence="3">Uncharacterized protein</fullName>
    </submittedName>
</protein>
<dbReference type="AlphaFoldDB" id="A0A6A7K3Z5"/>
<organism evidence="3 4">
    <name type="scientific">Lactobacillus helveticus</name>
    <name type="common">Lactobacillus suntoryeus</name>
    <dbReference type="NCBI Taxonomy" id="1587"/>
    <lineage>
        <taxon>Bacteria</taxon>
        <taxon>Bacillati</taxon>
        <taxon>Bacillota</taxon>
        <taxon>Bacilli</taxon>
        <taxon>Lactobacillales</taxon>
        <taxon>Lactobacillaceae</taxon>
        <taxon>Lactobacillus</taxon>
    </lineage>
</organism>
<reference evidence="3 4" key="1">
    <citation type="submission" date="2019-10" db="EMBL/GenBank/DDBJ databases">
        <title>Draft genome sequences of Lactobacillus strains.</title>
        <authorList>
            <person name="Cho G.-S."/>
            <person name="Fagbemigun O."/>
            <person name="Brinks E."/>
            <person name="Franz C.M.A.P."/>
        </authorList>
    </citation>
    <scope>NUCLEOTIDE SEQUENCE [LARGE SCALE GENOMIC DNA]</scope>
    <source>
        <strain evidence="3 4">313</strain>
    </source>
</reference>
<evidence type="ECO:0000256" key="1">
    <source>
        <dbReference type="SAM" id="MobiDB-lite"/>
    </source>
</evidence>
<evidence type="ECO:0000313" key="4">
    <source>
        <dbReference type="Proteomes" id="UP000430466"/>
    </source>
</evidence>
<evidence type="ECO:0000313" key="3">
    <source>
        <dbReference type="EMBL" id="MPW15185.1"/>
    </source>
</evidence>
<feature type="signal peptide" evidence="2">
    <location>
        <begin position="1"/>
        <end position="21"/>
    </location>
</feature>